<feature type="transmembrane region" description="Helical" evidence="7">
    <location>
        <begin position="662"/>
        <end position="693"/>
    </location>
</feature>
<evidence type="ECO:0000313" key="9">
    <source>
        <dbReference type="EMBL" id="BBW97097.1"/>
    </source>
</evidence>
<dbReference type="InterPro" id="IPR000731">
    <property type="entry name" value="SSD"/>
</dbReference>
<dbReference type="PROSITE" id="PS50156">
    <property type="entry name" value="SSD"/>
    <property type="match status" value="2"/>
</dbReference>
<reference evidence="10" key="1">
    <citation type="journal article" date="2020" name="Microbiol. Resour. Announc.">
        <title>Complete Genome Sequence of Geobacillus sp. Strain E55-1, Isolated from Mine Geyser in Japan.</title>
        <authorList>
            <person name="Miyazaki K."/>
            <person name="Hase E."/>
            <person name="Tokito N."/>
        </authorList>
    </citation>
    <scope>NUCLEOTIDE SEQUENCE [LARGE SCALE GENOMIC DNA]</scope>
    <source>
        <strain evidence="10">E55-1</strain>
    </source>
</reference>
<feature type="transmembrane region" description="Helical" evidence="7">
    <location>
        <begin position="560"/>
        <end position="581"/>
    </location>
</feature>
<dbReference type="SUPFAM" id="SSF82866">
    <property type="entry name" value="Multidrug efflux transporter AcrB transmembrane domain"/>
    <property type="match status" value="2"/>
</dbReference>
<evidence type="ECO:0000256" key="7">
    <source>
        <dbReference type="SAM" id="Phobius"/>
    </source>
</evidence>
<evidence type="ECO:0000256" key="1">
    <source>
        <dbReference type="ARBA" id="ARBA00004651"/>
    </source>
</evidence>
<evidence type="ECO:0000256" key="6">
    <source>
        <dbReference type="ARBA" id="ARBA00023136"/>
    </source>
</evidence>
<evidence type="ECO:0000256" key="5">
    <source>
        <dbReference type="ARBA" id="ARBA00022989"/>
    </source>
</evidence>
<name>A0A679FS48_9BACL</name>
<feature type="transmembrane region" description="Helical" evidence="7">
    <location>
        <begin position="286"/>
        <end position="307"/>
    </location>
</feature>
<evidence type="ECO:0000256" key="3">
    <source>
        <dbReference type="ARBA" id="ARBA00022475"/>
    </source>
</evidence>
<feature type="transmembrane region" description="Helical" evidence="7">
    <location>
        <begin position="596"/>
        <end position="614"/>
    </location>
</feature>
<accession>A0A679FS48</accession>
<dbReference type="InterPro" id="IPR004869">
    <property type="entry name" value="MMPL_dom"/>
</dbReference>
<keyword evidence="3" id="KW-1003">Cell membrane</keyword>
<dbReference type="PANTHER" id="PTHR33406:SF6">
    <property type="entry name" value="MEMBRANE PROTEIN YDGH-RELATED"/>
    <property type="match status" value="1"/>
</dbReference>
<dbReference type="GO" id="GO:0005886">
    <property type="term" value="C:plasma membrane"/>
    <property type="evidence" value="ECO:0007669"/>
    <property type="project" value="UniProtKB-SubCell"/>
</dbReference>
<gene>
    <name evidence="9" type="ORF">GsuE55_19300</name>
</gene>
<dbReference type="Gene3D" id="1.20.1640.10">
    <property type="entry name" value="Multidrug efflux transporter AcrB transmembrane domain"/>
    <property type="match status" value="2"/>
</dbReference>
<organism evidence="9 10">
    <name type="scientific">Geobacillus subterraneus</name>
    <dbReference type="NCBI Taxonomy" id="129338"/>
    <lineage>
        <taxon>Bacteria</taxon>
        <taxon>Bacillati</taxon>
        <taxon>Bacillota</taxon>
        <taxon>Bacilli</taxon>
        <taxon>Bacillales</taxon>
        <taxon>Anoxybacillaceae</taxon>
        <taxon>Geobacillus</taxon>
    </lineage>
</organism>
<feature type="domain" description="SSD" evidence="8">
    <location>
        <begin position="557"/>
        <end position="691"/>
    </location>
</feature>
<keyword evidence="10" id="KW-1185">Reference proteome</keyword>
<keyword evidence="6 7" id="KW-0472">Membrane</keyword>
<evidence type="ECO:0000256" key="4">
    <source>
        <dbReference type="ARBA" id="ARBA00022692"/>
    </source>
</evidence>
<feature type="transmembrane region" description="Helical" evidence="7">
    <location>
        <begin position="243"/>
        <end position="265"/>
    </location>
</feature>
<evidence type="ECO:0000259" key="8">
    <source>
        <dbReference type="PROSITE" id="PS50156"/>
    </source>
</evidence>
<dbReference type="InterPro" id="IPR050545">
    <property type="entry name" value="Mycobact_MmpL"/>
</dbReference>
<keyword evidence="5 7" id="KW-1133">Transmembrane helix</keyword>
<feature type="transmembrane region" description="Helical" evidence="7">
    <location>
        <begin position="534"/>
        <end position="553"/>
    </location>
</feature>
<comment type="similarity">
    <text evidence="2">Belongs to the resistance-nodulation-cell division (RND) (TC 2.A.6) family. MmpL subfamily.</text>
</comment>
<dbReference type="Proteomes" id="UP000501421">
    <property type="component" value="Chromosome"/>
</dbReference>
<feature type="transmembrane region" description="Helical" evidence="7">
    <location>
        <begin position="319"/>
        <end position="342"/>
    </location>
</feature>
<sequence>MSRWLRAVTDWVATKKGMWWTLALWLAAIGALAALAPNVKQYEASSIETVPKEAQSMVAQAKVDRYFQADDGIPAIFVFRSEKEPVSKDALQRLLMQIQQQHQEAIEKLVPVASLPPQAAASFFAKDGKTVVVPVTYKGSLESKEIEALNKDIRQLVNNKSAMKLYITGPAGIAADTLALFSRADVVLLLSTVGLILVLLIVIYRSPLLALIPLVVAGMVYGVVGQLLGLLGRGGLVISKQTVSIMSILLFAAVTDYSLFIFSRYREELKRHEDKWEAMRQAMRETGLPVLFSGGTVLAAMLVLFFAKLGDYRNFAPTFALAMAVIMIASVTLIPALFTLFGRKAFWPNIPRVGENKARGRRTLWETVARFVAAKPRLTVAVIGALLVVLASHSPFLRYEYDLIKSFPQDMPSRQGYELLEKHFAKGELAPTTVLYEGKEALSPQQLARLQDELGKQPLVSEVRPAGTADDGRVVSFTLTFRENPYEAKTLDALERIIERKETILNESGFDGRLYFAGETAAKVDERALNHRDTAVIVSLETVLIFLLLFALTKSVKRSLYMIGTILVSFASALGLGIWLADGLFDINAVSDRVPIYAFVFLVALGIDYNIILVSRFQEEWRTHSVKGAVERAVAHTGGVISSAGLILAATFAVLMTQPVQLLFVFGFLVAIGILLDTFLIRGMLLPGLIVWLEKERTERPQPGNG</sequence>
<feature type="domain" description="SSD" evidence="8">
    <location>
        <begin position="228"/>
        <end position="340"/>
    </location>
</feature>
<protein>
    <submittedName>
        <fullName evidence="9">Membrane protein</fullName>
    </submittedName>
</protein>
<evidence type="ECO:0000256" key="2">
    <source>
        <dbReference type="ARBA" id="ARBA00010157"/>
    </source>
</evidence>
<dbReference type="RefSeq" id="WP_172418622.1">
    <property type="nucleotide sequence ID" value="NZ_AP022557.1"/>
</dbReference>
<evidence type="ECO:0000313" key="10">
    <source>
        <dbReference type="Proteomes" id="UP000501421"/>
    </source>
</evidence>
<proteinExistence type="inferred from homology"/>
<keyword evidence="4 7" id="KW-0812">Transmembrane</keyword>
<feature type="transmembrane region" description="Helical" evidence="7">
    <location>
        <begin position="634"/>
        <end position="656"/>
    </location>
</feature>
<dbReference type="PANTHER" id="PTHR33406">
    <property type="entry name" value="MEMBRANE PROTEIN MJ1562-RELATED"/>
    <property type="match status" value="1"/>
</dbReference>
<feature type="transmembrane region" description="Helical" evidence="7">
    <location>
        <begin position="211"/>
        <end position="231"/>
    </location>
</feature>
<comment type="subcellular location">
    <subcellularLocation>
        <location evidence="1">Cell membrane</location>
        <topology evidence="1">Multi-pass membrane protein</topology>
    </subcellularLocation>
</comment>
<dbReference type="EMBL" id="AP022557">
    <property type="protein sequence ID" value="BBW97097.1"/>
    <property type="molecule type" value="Genomic_DNA"/>
</dbReference>
<feature type="transmembrane region" description="Helical" evidence="7">
    <location>
        <begin position="186"/>
        <end position="204"/>
    </location>
</feature>
<dbReference type="AlphaFoldDB" id="A0A679FS48"/>
<dbReference type="Pfam" id="PF03176">
    <property type="entry name" value="MMPL"/>
    <property type="match status" value="2"/>
</dbReference>
<feature type="transmembrane region" description="Helical" evidence="7">
    <location>
        <begin position="378"/>
        <end position="397"/>
    </location>
</feature>